<gene>
    <name evidence="3" type="ORF">E4L95_18540</name>
</gene>
<evidence type="ECO:0000313" key="3">
    <source>
        <dbReference type="EMBL" id="TGN49095.1"/>
    </source>
</evidence>
<feature type="domain" description="Phosphatidate phosphatase APP1 catalytic" evidence="2">
    <location>
        <begin position="229"/>
        <end position="384"/>
    </location>
</feature>
<dbReference type="GO" id="GO:0008195">
    <property type="term" value="F:phosphatidate phosphatase activity"/>
    <property type="evidence" value="ECO:0007669"/>
    <property type="project" value="InterPro"/>
</dbReference>
<dbReference type="PANTHER" id="PTHR28208">
    <property type="entry name" value="PHOSPHATIDATE PHOSPHATASE APP1"/>
    <property type="match status" value="1"/>
</dbReference>
<sequence>MREVPNLAVPMCNHAVGQPAQGQPLPLPVSRSWSALGSLARGALAPSLRGWGSRGGSRYCLPWMNRQKEAGMALNRHALKAAGSAAAFWDDVRYRAKSRLGMVSPPILLPYRGYVANGHIRFGGRVIEDEGIVSAPVSRSRWTNLKQSFRRYETDEIPGAIIEWKALGRSGTATSDKQGFFDVDVPVGDVPEGRAWVPVDMVLTSAPRYEFAALEATTHVRIVSPDAEFGVVSDIDDTIVETGARKLLRHWRTVAQSSAEGRVAFPGLDYFFRALADGRQGSETNPFFYVSSSPWNLYDLFENFLGLRSIPYGPMFLRDFGLTRTQWLSGSHHRHKLGAIRTILDAHPELDFVLIGDTGQSDAKVYAQAVADHPGRIRAVFLRDVTPRGFRAGVQKAIDEIARAGVPVVSGPTLNTAARKAEDLGLVASQTADRMDKQIAEDRERLEGSKRPRPTGLRRDRAAPETESKGD</sequence>
<feature type="region of interest" description="Disordered" evidence="1">
    <location>
        <begin position="428"/>
        <end position="471"/>
    </location>
</feature>
<feature type="compositionally biased region" description="Basic and acidic residues" evidence="1">
    <location>
        <begin position="457"/>
        <end position="471"/>
    </location>
</feature>
<dbReference type="InterPro" id="IPR019236">
    <property type="entry name" value="APP1_cat"/>
</dbReference>
<reference evidence="3 4" key="1">
    <citation type="submission" date="2019-03" db="EMBL/GenBank/DDBJ databases">
        <authorList>
            <person name="Li J."/>
        </authorList>
    </citation>
    <scope>NUCLEOTIDE SEQUENCE [LARGE SCALE GENOMIC DNA]</scope>
    <source>
        <strain evidence="3 4">3058</strain>
    </source>
</reference>
<evidence type="ECO:0000313" key="4">
    <source>
        <dbReference type="Proteomes" id="UP000297972"/>
    </source>
</evidence>
<evidence type="ECO:0000256" key="1">
    <source>
        <dbReference type="SAM" id="MobiDB-lite"/>
    </source>
</evidence>
<evidence type="ECO:0000259" key="2">
    <source>
        <dbReference type="Pfam" id="PF09949"/>
    </source>
</evidence>
<keyword evidence="4" id="KW-1185">Reference proteome</keyword>
<protein>
    <submittedName>
        <fullName evidence="3">DUF2183 domain-containing protein</fullName>
    </submittedName>
</protein>
<dbReference type="EMBL" id="SRPG01000264">
    <property type="protein sequence ID" value="TGN49095.1"/>
    <property type="molecule type" value="Genomic_DNA"/>
</dbReference>
<dbReference type="Proteomes" id="UP000297972">
    <property type="component" value="Unassembled WGS sequence"/>
</dbReference>
<dbReference type="Pfam" id="PF09949">
    <property type="entry name" value="APP1_cat"/>
    <property type="match status" value="1"/>
</dbReference>
<dbReference type="PANTHER" id="PTHR28208:SF3">
    <property type="entry name" value="PHOSPHATIDATE PHOSPHATASE APP1"/>
    <property type="match status" value="1"/>
</dbReference>
<dbReference type="AlphaFoldDB" id="A0A4Z1CE74"/>
<organism evidence="3 4">
    <name type="scientific">Paracoccus liaowanqingii</name>
    <dbReference type="NCBI Taxonomy" id="2560053"/>
    <lineage>
        <taxon>Bacteria</taxon>
        <taxon>Pseudomonadati</taxon>
        <taxon>Pseudomonadota</taxon>
        <taxon>Alphaproteobacteria</taxon>
        <taxon>Rhodobacterales</taxon>
        <taxon>Paracoccaceae</taxon>
        <taxon>Paracoccus</taxon>
    </lineage>
</organism>
<feature type="compositionally biased region" description="Basic and acidic residues" evidence="1">
    <location>
        <begin position="433"/>
        <end position="450"/>
    </location>
</feature>
<name>A0A4Z1CE74_9RHOB</name>
<accession>A0A4Z1CE74</accession>
<dbReference type="InterPro" id="IPR052935">
    <property type="entry name" value="Mg2+_PAP"/>
</dbReference>
<dbReference type="OrthoDB" id="9789875at2"/>
<proteinExistence type="predicted"/>
<comment type="caution">
    <text evidence="3">The sequence shown here is derived from an EMBL/GenBank/DDBJ whole genome shotgun (WGS) entry which is preliminary data.</text>
</comment>